<feature type="transmembrane region" description="Helical" evidence="7">
    <location>
        <begin position="254"/>
        <end position="277"/>
    </location>
</feature>
<feature type="transmembrane region" description="Helical" evidence="7">
    <location>
        <begin position="48"/>
        <end position="69"/>
    </location>
</feature>
<evidence type="ECO:0000259" key="8">
    <source>
        <dbReference type="Pfam" id="PF20684"/>
    </source>
</evidence>
<evidence type="ECO:0000256" key="7">
    <source>
        <dbReference type="SAM" id="Phobius"/>
    </source>
</evidence>
<evidence type="ECO:0000313" key="9">
    <source>
        <dbReference type="EMBL" id="KAG4418459.1"/>
    </source>
</evidence>
<feature type="transmembrane region" description="Helical" evidence="7">
    <location>
        <begin position="14"/>
        <end position="36"/>
    </location>
</feature>
<dbReference type="AlphaFoldDB" id="A0A8H7TBD1"/>
<comment type="similarity">
    <text evidence="5">Belongs to the SAT4 family.</text>
</comment>
<dbReference type="PANTHER" id="PTHR33048">
    <property type="entry name" value="PTH11-LIKE INTEGRAL MEMBRANE PROTEIN (AFU_ORTHOLOGUE AFUA_5G11245)"/>
    <property type="match status" value="1"/>
</dbReference>
<comment type="caution">
    <text evidence="9">The sequence shown here is derived from an EMBL/GenBank/DDBJ whole genome shotgun (WGS) entry which is preliminary data.</text>
</comment>
<dbReference type="EMBL" id="JAFJYH010000128">
    <property type="protein sequence ID" value="KAG4418459.1"/>
    <property type="molecule type" value="Genomic_DNA"/>
</dbReference>
<evidence type="ECO:0000256" key="5">
    <source>
        <dbReference type="ARBA" id="ARBA00038359"/>
    </source>
</evidence>
<dbReference type="OrthoDB" id="444631at2759"/>
<organism evidence="9 10">
    <name type="scientific">Cadophora malorum</name>
    <dbReference type="NCBI Taxonomy" id="108018"/>
    <lineage>
        <taxon>Eukaryota</taxon>
        <taxon>Fungi</taxon>
        <taxon>Dikarya</taxon>
        <taxon>Ascomycota</taxon>
        <taxon>Pezizomycotina</taxon>
        <taxon>Leotiomycetes</taxon>
        <taxon>Helotiales</taxon>
        <taxon>Ploettnerulaceae</taxon>
        <taxon>Cadophora</taxon>
    </lineage>
</organism>
<keyword evidence="3 7" id="KW-1133">Transmembrane helix</keyword>
<evidence type="ECO:0000313" key="10">
    <source>
        <dbReference type="Proteomes" id="UP000664132"/>
    </source>
</evidence>
<evidence type="ECO:0000256" key="2">
    <source>
        <dbReference type="ARBA" id="ARBA00022692"/>
    </source>
</evidence>
<gene>
    <name evidence="9" type="ORF">IFR04_008444</name>
</gene>
<feature type="region of interest" description="Disordered" evidence="6">
    <location>
        <begin position="320"/>
        <end position="341"/>
    </location>
</feature>
<feature type="domain" description="Rhodopsin" evidence="8">
    <location>
        <begin position="32"/>
        <end position="277"/>
    </location>
</feature>
<feature type="transmembrane region" description="Helical" evidence="7">
    <location>
        <begin position="190"/>
        <end position="209"/>
    </location>
</feature>
<protein>
    <recommendedName>
        <fullName evidence="8">Rhodopsin domain-containing protein</fullName>
    </recommendedName>
</protein>
<keyword evidence="4 7" id="KW-0472">Membrane</keyword>
<reference evidence="9" key="1">
    <citation type="submission" date="2021-02" db="EMBL/GenBank/DDBJ databases">
        <title>Genome sequence Cadophora malorum strain M34.</title>
        <authorList>
            <person name="Stefanovic E."/>
            <person name="Vu D."/>
            <person name="Scully C."/>
            <person name="Dijksterhuis J."/>
            <person name="Roader J."/>
            <person name="Houbraken J."/>
        </authorList>
    </citation>
    <scope>NUCLEOTIDE SEQUENCE</scope>
    <source>
        <strain evidence="9">M34</strain>
    </source>
</reference>
<evidence type="ECO:0000256" key="3">
    <source>
        <dbReference type="ARBA" id="ARBA00022989"/>
    </source>
</evidence>
<dbReference type="InterPro" id="IPR049326">
    <property type="entry name" value="Rhodopsin_dom_fungi"/>
</dbReference>
<accession>A0A8H7TBD1</accession>
<comment type="subcellular location">
    <subcellularLocation>
        <location evidence="1">Membrane</location>
        <topology evidence="1">Multi-pass membrane protein</topology>
    </subcellularLocation>
</comment>
<name>A0A8H7TBD1_9HELO</name>
<keyword evidence="10" id="KW-1185">Reference proteome</keyword>
<feature type="transmembrane region" description="Helical" evidence="7">
    <location>
        <begin position="103"/>
        <end position="126"/>
    </location>
</feature>
<proteinExistence type="inferred from homology"/>
<feature type="transmembrane region" description="Helical" evidence="7">
    <location>
        <begin position="138"/>
        <end position="160"/>
    </location>
</feature>
<evidence type="ECO:0000256" key="4">
    <source>
        <dbReference type="ARBA" id="ARBA00023136"/>
    </source>
</evidence>
<dbReference type="Proteomes" id="UP000664132">
    <property type="component" value="Unassembled WGS sequence"/>
</dbReference>
<evidence type="ECO:0000256" key="1">
    <source>
        <dbReference type="ARBA" id="ARBA00004141"/>
    </source>
</evidence>
<dbReference type="InterPro" id="IPR052337">
    <property type="entry name" value="SAT4-like"/>
</dbReference>
<keyword evidence="2 7" id="KW-0812">Transmembrane</keyword>
<dbReference type="GO" id="GO:0016020">
    <property type="term" value="C:membrane"/>
    <property type="evidence" value="ECO:0007669"/>
    <property type="project" value="UniProtKB-SubCell"/>
</dbReference>
<feature type="transmembrane region" description="Helical" evidence="7">
    <location>
        <begin position="221"/>
        <end position="242"/>
    </location>
</feature>
<dbReference type="PANTHER" id="PTHR33048:SF162">
    <property type="entry name" value="SATRATOXIN BIOSYNTHESIS SC1 CLUSTER PROTEIN 4"/>
    <property type="match status" value="1"/>
</dbReference>
<sequence>MGGYDNDGRISKQAFLYSSGVLLAICIIAAFARFWIRISVQRQFSIDDYFLVLGMGCLIASVSLLFYYIDDMMFIGAFIAGNVYTPLDNAGNWKQRAFRYQEIVVIACCLTWVAIISVKMSFLFLFKRLLTRMESMLVYWYFVLVFTLAISAYGFLVYILPCPYFYDERSFSCNQGTKADLTFKYAMPQMILDVSSDILILAIPIRLLWQIRVRLSQKIAISSSLCLTIVIIALTIIRASGIRQGTTIDSVWETYWQVISAEVGLIMTSATAFRTFFVARSAAQQRRRDQNRPRHEWTYRLGKIRLPSLNSLKTLRMGNSTANTEDIERGSEVGPLSDIHS</sequence>
<evidence type="ECO:0000256" key="6">
    <source>
        <dbReference type="SAM" id="MobiDB-lite"/>
    </source>
</evidence>
<dbReference type="Pfam" id="PF20684">
    <property type="entry name" value="Fung_rhodopsin"/>
    <property type="match status" value="1"/>
</dbReference>